<comment type="caution">
    <text evidence="1">The sequence shown here is derived from an EMBL/GenBank/DDBJ whole genome shotgun (WGS) entry which is preliminary data.</text>
</comment>
<reference evidence="1 2" key="1">
    <citation type="journal article" date="2020" name="Biotechnol. Biofuels">
        <title>New insights from the biogas microbiome by comprehensive genome-resolved metagenomics of nearly 1600 species originating from multiple anaerobic digesters.</title>
        <authorList>
            <person name="Campanaro S."/>
            <person name="Treu L."/>
            <person name="Rodriguez-R L.M."/>
            <person name="Kovalovszki A."/>
            <person name="Ziels R.M."/>
            <person name="Maus I."/>
            <person name="Zhu X."/>
            <person name="Kougias P.G."/>
            <person name="Basile A."/>
            <person name="Luo G."/>
            <person name="Schluter A."/>
            <person name="Konstantinidis K.T."/>
            <person name="Angelidaki I."/>
        </authorList>
    </citation>
    <scope>NUCLEOTIDE SEQUENCE [LARGE SCALE GENOMIC DNA]</scope>
    <source>
        <strain evidence="1">AS27yjCOA_157</strain>
    </source>
</reference>
<accession>A0A7K4AHI0</accession>
<evidence type="ECO:0000313" key="2">
    <source>
        <dbReference type="Proteomes" id="UP000544742"/>
    </source>
</evidence>
<protein>
    <submittedName>
        <fullName evidence="1">Uncharacterized protein</fullName>
    </submittedName>
</protein>
<proteinExistence type="predicted"/>
<gene>
    <name evidence="1" type="ORF">GX426_04935</name>
</gene>
<dbReference type="Proteomes" id="UP000544742">
    <property type="component" value="Unassembled WGS sequence"/>
</dbReference>
<evidence type="ECO:0000313" key="1">
    <source>
        <dbReference type="EMBL" id="NLJ22436.1"/>
    </source>
</evidence>
<dbReference type="AlphaFoldDB" id="A0A7K4AHI0"/>
<dbReference type="EMBL" id="JAAYUN010000083">
    <property type="protein sequence ID" value="NLJ22436.1"/>
    <property type="molecule type" value="Genomic_DNA"/>
</dbReference>
<organism evidence="1 2">
    <name type="scientific">Methanothrix soehngenii</name>
    <name type="common">Methanosaeta concilii</name>
    <dbReference type="NCBI Taxonomy" id="2223"/>
    <lineage>
        <taxon>Archaea</taxon>
        <taxon>Methanobacteriati</taxon>
        <taxon>Methanobacteriota</taxon>
        <taxon>Stenosarchaea group</taxon>
        <taxon>Methanomicrobia</taxon>
        <taxon>Methanotrichales</taxon>
        <taxon>Methanotrichaceae</taxon>
        <taxon>Methanothrix</taxon>
    </lineage>
</organism>
<name>A0A7K4AHI0_METSH</name>
<dbReference type="RefSeq" id="WP_324577986.1">
    <property type="nucleotide sequence ID" value="NZ_DAOSQJ010000002.1"/>
</dbReference>
<sequence>MESEFMRICRLPLIRMISSKTTAQADRRSEAGAASIACIQHRNAPAGLVLDHQVEGGAGLSLRRGTEPGSRRQSL</sequence>